<reference evidence="2" key="1">
    <citation type="journal article" date="2019" name="Int. J. Syst. Evol. Microbiol.">
        <title>The Global Catalogue of Microorganisms (GCM) 10K type strain sequencing project: providing services to taxonomists for standard genome sequencing and annotation.</title>
        <authorList>
            <consortium name="The Broad Institute Genomics Platform"/>
            <consortium name="The Broad Institute Genome Sequencing Center for Infectious Disease"/>
            <person name="Wu L."/>
            <person name="Ma J."/>
        </authorList>
    </citation>
    <scope>NUCLEOTIDE SEQUENCE [LARGE SCALE GENOMIC DNA]</scope>
    <source>
        <strain evidence="2">KCTC 32041</strain>
    </source>
</reference>
<protein>
    <recommendedName>
        <fullName evidence="3">Peptidase</fullName>
    </recommendedName>
</protein>
<dbReference type="Gene3D" id="1.10.1780.10">
    <property type="entry name" value="Clp, N-terminal domain"/>
    <property type="match status" value="1"/>
</dbReference>
<comment type="caution">
    <text evidence="1">The sequence shown here is derived from an EMBL/GenBank/DDBJ whole genome shotgun (WGS) entry which is preliminary data.</text>
</comment>
<evidence type="ECO:0008006" key="3">
    <source>
        <dbReference type="Google" id="ProtNLM"/>
    </source>
</evidence>
<organism evidence="1 2">
    <name type="scientific">Vogesella alkaliphila</name>
    <dbReference type="NCBI Taxonomy" id="1193621"/>
    <lineage>
        <taxon>Bacteria</taxon>
        <taxon>Pseudomonadati</taxon>
        <taxon>Pseudomonadota</taxon>
        <taxon>Betaproteobacteria</taxon>
        <taxon>Neisseriales</taxon>
        <taxon>Chromobacteriaceae</taxon>
        <taxon>Vogesella</taxon>
    </lineage>
</organism>
<dbReference type="RefSeq" id="WP_189375358.1">
    <property type="nucleotide sequence ID" value="NZ_BMYW01000013.1"/>
</dbReference>
<sequence length="173" mass="18158">MLSKLRQKFRDIKTIKSLFEKAEQHANASGQREPGSEHFVMAAFGLPDGTAQNAFRRLNADPNQFATAVGQQYISALHDIGISLSQGNSLVSDTAPVPANNGVFKAKPSVKALIAALWKLKKADSAPLLGAHVVLAAISAQFGVTPRALQSMGIDPASLAAAAKAEIAAFHSA</sequence>
<dbReference type="EMBL" id="BMYW01000013">
    <property type="protein sequence ID" value="GGX99733.1"/>
    <property type="molecule type" value="Genomic_DNA"/>
</dbReference>
<proteinExistence type="predicted"/>
<name>A0ABQ2Z0Z9_9NEIS</name>
<dbReference type="InterPro" id="IPR036628">
    <property type="entry name" value="Clp_N_dom_sf"/>
</dbReference>
<keyword evidence="2" id="KW-1185">Reference proteome</keyword>
<evidence type="ECO:0000313" key="2">
    <source>
        <dbReference type="Proteomes" id="UP000600877"/>
    </source>
</evidence>
<gene>
    <name evidence="1" type="ORF">GCM10011290_29570</name>
</gene>
<accession>A0ABQ2Z0Z9</accession>
<dbReference type="Proteomes" id="UP000600877">
    <property type="component" value="Unassembled WGS sequence"/>
</dbReference>
<evidence type="ECO:0000313" key="1">
    <source>
        <dbReference type="EMBL" id="GGX99733.1"/>
    </source>
</evidence>